<keyword evidence="3" id="KW-1185">Reference proteome</keyword>
<feature type="compositionally biased region" description="Polar residues" evidence="1">
    <location>
        <begin position="86"/>
        <end position="96"/>
    </location>
</feature>
<comment type="caution">
    <text evidence="2">The sequence shown here is derived from an EMBL/GenBank/DDBJ whole genome shotgun (WGS) entry which is preliminary data.</text>
</comment>
<dbReference type="Proteomes" id="UP000696280">
    <property type="component" value="Unassembled WGS sequence"/>
</dbReference>
<evidence type="ECO:0000256" key="1">
    <source>
        <dbReference type="SAM" id="MobiDB-lite"/>
    </source>
</evidence>
<evidence type="ECO:0000313" key="3">
    <source>
        <dbReference type="Proteomes" id="UP000696280"/>
    </source>
</evidence>
<feature type="region of interest" description="Disordered" evidence="1">
    <location>
        <begin position="1"/>
        <end position="25"/>
    </location>
</feature>
<sequence length="96" mass="10815">MNTTWFTTEQREHGTVPPSPRGHSRPHSLWAALTFAWLLVESRPKECYHLQRKVGHGKMGSAHKKATKPRFTAQSGPFHDFAAEPPNTTHCTGPAW</sequence>
<dbReference type="AlphaFoldDB" id="A0A9N9PUA6"/>
<name>A0A9N9PUA6_9HELO</name>
<protein>
    <submittedName>
        <fullName evidence="2">Uncharacterized protein</fullName>
    </submittedName>
</protein>
<dbReference type="EMBL" id="CAJVRL010000095">
    <property type="protein sequence ID" value="CAG8960051.1"/>
    <property type="molecule type" value="Genomic_DNA"/>
</dbReference>
<gene>
    <name evidence="2" type="ORF">HYFRA_00013239</name>
</gene>
<feature type="region of interest" description="Disordered" evidence="1">
    <location>
        <begin position="54"/>
        <end position="96"/>
    </location>
</feature>
<proteinExistence type="predicted"/>
<reference evidence="2" key="1">
    <citation type="submission" date="2021-07" db="EMBL/GenBank/DDBJ databases">
        <authorList>
            <person name="Durling M."/>
        </authorList>
    </citation>
    <scope>NUCLEOTIDE SEQUENCE</scope>
</reference>
<accession>A0A9N9PUA6</accession>
<evidence type="ECO:0000313" key="2">
    <source>
        <dbReference type="EMBL" id="CAG8960051.1"/>
    </source>
</evidence>
<organism evidence="2 3">
    <name type="scientific">Hymenoscyphus fraxineus</name>
    <dbReference type="NCBI Taxonomy" id="746836"/>
    <lineage>
        <taxon>Eukaryota</taxon>
        <taxon>Fungi</taxon>
        <taxon>Dikarya</taxon>
        <taxon>Ascomycota</taxon>
        <taxon>Pezizomycotina</taxon>
        <taxon>Leotiomycetes</taxon>
        <taxon>Helotiales</taxon>
        <taxon>Helotiaceae</taxon>
        <taxon>Hymenoscyphus</taxon>
    </lineage>
</organism>
<feature type="compositionally biased region" description="Basic residues" evidence="1">
    <location>
        <begin position="54"/>
        <end position="68"/>
    </location>
</feature>